<comment type="caution">
    <text evidence="2">The sequence shown here is derived from an EMBL/GenBank/DDBJ whole genome shotgun (WGS) entry which is preliminary data.</text>
</comment>
<feature type="transmembrane region" description="Helical" evidence="1">
    <location>
        <begin position="31"/>
        <end position="52"/>
    </location>
</feature>
<dbReference type="Proteomes" id="UP000886724">
    <property type="component" value="Unassembled WGS sequence"/>
</dbReference>
<evidence type="ECO:0000313" key="2">
    <source>
        <dbReference type="EMBL" id="HIX80972.1"/>
    </source>
</evidence>
<feature type="transmembrane region" description="Helical" evidence="1">
    <location>
        <begin position="187"/>
        <end position="204"/>
    </location>
</feature>
<reference evidence="2" key="1">
    <citation type="journal article" date="2021" name="PeerJ">
        <title>Extensive microbial diversity within the chicken gut microbiome revealed by metagenomics and culture.</title>
        <authorList>
            <person name="Gilroy R."/>
            <person name="Ravi A."/>
            <person name="Getino M."/>
            <person name="Pursley I."/>
            <person name="Horton D.L."/>
            <person name="Alikhan N.F."/>
            <person name="Baker D."/>
            <person name="Gharbi K."/>
            <person name="Hall N."/>
            <person name="Watson M."/>
            <person name="Adriaenssens E.M."/>
            <person name="Foster-Nyarko E."/>
            <person name="Jarju S."/>
            <person name="Secka A."/>
            <person name="Antonio M."/>
            <person name="Oren A."/>
            <person name="Chaudhuri R.R."/>
            <person name="La Ragione R."/>
            <person name="Hildebrand F."/>
            <person name="Pallen M.J."/>
        </authorList>
    </citation>
    <scope>NUCLEOTIDE SEQUENCE</scope>
    <source>
        <strain evidence="2">ChiGjej1B1-14440</strain>
    </source>
</reference>
<name>A0A9D1XK89_9FIRM</name>
<evidence type="ECO:0000313" key="3">
    <source>
        <dbReference type="Proteomes" id="UP000886724"/>
    </source>
</evidence>
<dbReference type="AlphaFoldDB" id="A0A9D1XK89"/>
<gene>
    <name evidence="2" type="ORF">H9980_03230</name>
</gene>
<accession>A0A9D1XK89</accession>
<feature type="transmembrane region" description="Helical" evidence="1">
    <location>
        <begin position="67"/>
        <end position="88"/>
    </location>
</feature>
<protein>
    <recommendedName>
        <fullName evidence="4">ABC-2 type transport system permease protein</fullName>
    </recommendedName>
</protein>
<keyword evidence="1" id="KW-0812">Transmembrane</keyword>
<proteinExistence type="predicted"/>
<evidence type="ECO:0000256" key="1">
    <source>
        <dbReference type="SAM" id="Phobius"/>
    </source>
</evidence>
<feature type="transmembrane region" description="Helical" evidence="1">
    <location>
        <begin position="311"/>
        <end position="332"/>
    </location>
</feature>
<organism evidence="2 3">
    <name type="scientific">Candidatus Erysipelatoclostridium merdavium</name>
    <dbReference type="NCBI Taxonomy" id="2838566"/>
    <lineage>
        <taxon>Bacteria</taxon>
        <taxon>Bacillati</taxon>
        <taxon>Bacillota</taxon>
        <taxon>Erysipelotrichia</taxon>
        <taxon>Erysipelotrichales</taxon>
        <taxon>Erysipelotrichales incertae sedis</taxon>
    </lineage>
</organism>
<feature type="transmembrane region" description="Helical" evidence="1">
    <location>
        <begin position="432"/>
        <end position="453"/>
    </location>
</feature>
<feature type="transmembrane region" description="Helical" evidence="1">
    <location>
        <begin position="503"/>
        <end position="525"/>
    </location>
</feature>
<reference evidence="2" key="2">
    <citation type="submission" date="2021-04" db="EMBL/GenBank/DDBJ databases">
        <authorList>
            <person name="Gilroy R."/>
        </authorList>
    </citation>
    <scope>NUCLEOTIDE SEQUENCE</scope>
    <source>
        <strain evidence="2">ChiGjej1B1-14440</strain>
    </source>
</reference>
<sequence length="536" mass="60179">MLKTLVKIRFQGLFLKSMMGSKKKKISIGKMILFSLLFIYLGIVLVAVFGYFFDLIIEPFIASGYEWLYFGLMALVVILFCFLGSIFYTQQEIYGAKDNDLLLSMPIKTRDILLSRILVVLLLNYVYEALIALPAIIVYYLHQPFNGLQMLIFIIVFVTLPLFVLALSCVFGWLITMILKKIPSKTFITMVLSLGVLVAYFYLVNKMPEYLASLITNGETIGEIVESKLYPIYHLAKAISDMNLFSLIVYLLAALIPFVLVIYLLSLNFIKLTTSKSGVKKGKLKQTDIKTNGLKKSLFMRELRHFTSNPMVMMNSAIGIAFTIFLAGALIVKSNDVKIIVQSISPLLQGTLNEWLVAGLCLVIIGVSSFNYISASLISLEGNRLWIIKSLPLKTKDILDSKLLLHIVLCIPPAIIFSLAGIYVFSLDIVDALIVVVVPVIFIVFEAIFGLLINLWKPKFDWVNETIVVKQSMAVIIAMLGTMAFVVLVAGGYILLFNEFISAINYTYLIAVILIVLDIFGYYLLNTWGAKQFAKF</sequence>
<feature type="transmembrane region" description="Helical" evidence="1">
    <location>
        <begin position="247"/>
        <end position="270"/>
    </location>
</feature>
<feature type="transmembrane region" description="Helical" evidence="1">
    <location>
        <begin position="355"/>
        <end position="382"/>
    </location>
</feature>
<evidence type="ECO:0008006" key="4">
    <source>
        <dbReference type="Google" id="ProtNLM"/>
    </source>
</evidence>
<dbReference type="EMBL" id="DXET01000079">
    <property type="protein sequence ID" value="HIX80972.1"/>
    <property type="molecule type" value="Genomic_DNA"/>
</dbReference>
<feature type="transmembrane region" description="Helical" evidence="1">
    <location>
        <begin position="403"/>
        <end position="426"/>
    </location>
</feature>
<feature type="transmembrane region" description="Helical" evidence="1">
    <location>
        <begin position="148"/>
        <end position="175"/>
    </location>
</feature>
<feature type="transmembrane region" description="Helical" evidence="1">
    <location>
        <begin position="474"/>
        <end position="497"/>
    </location>
</feature>
<feature type="transmembrane region" description="Helical" evidence="1">
    <location>
        <begin position="117"/>
        <end position="142"/>
    </location>
</feature>
<keyword evidence="1" id="KW-0472">Membrane</keyword>
<keyword evidence="1" id="KW-1133">Transmembrane helix</keyword>